<dbReference type="Pfam" id="PF09826">
    <property type="entry name" value="Beta_propel"/>
    <property type="match status" value="1"/>
</dbReference>
<name>A0ABS0N330_9SPHN</name>
<dbReference type="Proteomes" id="UP000602442">
    <property type="component" value="Unassembled WGS sequence"/>
</dbReference>
<comment type="caution">
    <text evidence="3">The sequence shown here is derived from an EMBL/GenBank/DDBJ whole genome shotgun (WGS) entry which is preliminary data.</text>
</comment>
<evidence type="ECO:0000256" key="1">
    <source>
        <dbReference type="SAM" id="MobiDB-lite"/>
    </source>
</evidence>
<evidence type="ECO:0000313" key="4">
    <source>
        <dbReference type="Proteomes" id="UP000602442"/>
    </source>
</evidence>
<accession>A0ABS0N330</accession>
<dbReference type="InterPro" id="IPR019198">
    <property type="entry name" value="Beta_propeller_containing"/>
</dbReference>
<feature type="compositionally biased region" description="Pro residues" evidence="1">
    <location>
        <begin position="79"/>
        <end position="90"/>
    </location>
</feature>
<feature type="chain" id="PRO_5046463128" evidence="2">
    <location>
        <begin position="20"/>
        <end position="645"/>
    </location>
</feature>
<reference evidence="3 4" key="1">
    <citation type="submission" date="2020-11" db="EMBL/GenBank/DDBJ databases">
        <title>Erythrobacter sediminis sp. nov., a marine bacterium from a tidal flat of Garorim Bay.</title>
        <authorList>
            <person name="Kim D."/>
            <person name="Yoo Y."/>
            <person name="Kim J.-J."/>
        </authorList>
    </citation>
    <scope>NUCLEOTIDE SEQUENCE [LARGE SCALE GENOMIC DNA]</scope>
    <source>
        <strain evidence="3 4">JGD-13</strain>
    </source>
</reference>
<dbReference type="PROSITE" id="PS51257">
    <property type="entry name" value="PROKAR_LIPOPROTEIN"/>
    <property type="match status" value="1"/>
</dbReference>
<keyword evidence="2" id="KW-0732">Signal</keyword>
<sequence length="645" mass="70129">MLNKVRFGAALLVGTLALAGCRAADELSVPDGDGAGLEAFASEDAFERFAERMEELQGSQQTEYVTTVDIQEDAVAEAAPPPPVAPPPPAALEASAAPRAEGEQITNTQEQGVDEGAIVKDAGDYLVILRRGRIFTVRHGGNMLDSVDSSDAFPPGEFVPGTWYDEMLVRGNQIIVVGYSYGDFGTEINRFTLGDDGSISYRDTHYLRSGDYYSSSNYASRMIGDELIFYAPVYMNWADWRSTMPALRRGGANGEVVDLVEPESIYATPATLRGKYPVGVAHTVTRCDLSAAELECEADAVLGGWGRVFYVSPRAVYLWTEQPYMPDAEERDPAQLYRLPLDGSRPGAVPVEGAPVDQFSFSEDRTDDILRVIVRGDSNQGGEGMWGAEFSSGDVGLLTIPMDSFTDGSERIPQEAMRELPSVVGYRFHNRFVPGYLLYTAANYGSESDGRFFYAVPLDGREAQRIDLQHGVTRFDIMGSDAVAIGPASGGALGFSAVSLGEDVTIEDVYLLPSASEGEQRSQAFFYRPDSNSRGGLSGTLGLPVTRTSTGSGGEFLGNASAIFFLRREDREFSPAGDLVSRAKAGVDDNCVASCVDWYGNARPIFLRDRIFALMGYELVEGRIENGTIREVRRTNFTPRGRGER</sequence>
<protein>
    <submittedName>
        <fullName evidence="3">Beta-propeller domain-containing protein</fullName>
    </submittedName>
</protein>
<evidence type="ECO:0000313" key="3">
    <source>
        <dbReference type="EMBL" id="MBH5322373.1"/>
    </source>
</evidence>
<dbReference type="EMBL" id="JAEANY010000002">
    <property type="protein sequence ID" value="MBH5322373.1"/>
    <property type="molecule type" value="Genomic_DNA"/>
</dbReference>
<evidence type="ECO:0000256" key="2">
    <source>
        <dbReference type="SAM" id="SignalP"/>
    </source>
</evidence>
<dbReference type="RefSeq" id="WP_197921061.1">
    <property type="nucleotide sequence ID" value="NZ_CAWPTA010000007.1"/>
</dbReference>
<proteinExistence type="predicted"/>
<organism evidence="3 4">
    <name type="scientific">Aurantiacibacter sediminis</name>
    <dbReference type="NCBI Taxonomy" id="2793064"/>
    <lineage>
        <taxon>Bacteria</taxon>
        <taxon>Pseudomonadati</taxon>
        <taxon>Pseudomonadota</taxon>
        <taxon>Alphaproteobacteria</taxon>
        <taxon>Sphingomonadales</taxon>
        <taxon>Erythrobacteraceae</taxon>
        <taxon>Aurantiacibacter</taxon>
    </lineage>
</organism>
<gene>
    <name evidence="3" type="ORF">I5L03_07215</name>
</gene>
<feature type="signal peptide" evidence="2">
    <location>
        <begin position="1"/>
        <end position="19"/>
    </location>
</feature>
<keyword evidence="4" id="KW-1185">Reference proteome</keyword>
<feature type="region of interest" description="Disordered" evidence="1">
    <location>
        <begin position="77"/>
        <end position="114"/>
    </location>
</feature>